<dbReference type="Proteomes" id="UP000436088">
    <property type="component" value="Unassembled WGS sequence"/>
</dbReference>
<dbReference type="EMBL" id="VEPZ02000707">
    <property type="protein sequence ID" value="KAE8720569.1"/>
    <property type="molecule type" value="Genomic_DNA"/>
</dbReference>
<keyword evidence="2" id="KW-0812">Transmembrane</keyword>
<dbReference type="GO" id="GO:0016020">
    <property type="term" value="C:membrane"/>
    <property type="evidence" value="ECO:0007669"/>
    <property type="project" value="UniProtKB-SubCell"/>
</dbReference>
<evidence type="ECO:0000313" key="5">
    <source>
        <dbReference type="EMBL" id="KAE8720569.1"/>
    </source>
</evidence>
<sequence>MKELGGIDTGKYIAGGIVVFNLDTRQVKWTRDLDLSTDSANFRAHIYSSPNVVDLDGDGNLDILFVFYEPAILHNIANQIPHFCAFASSRKIRRKFPLEMAEIQSAVIAADINDDGKIELVTTDTHGNIVAWTA</sequence>
<evidence type="ECO:0000256" key="2">
    <source>
        <dbReference type="ARBA" id="ARBA00022692"/>
    </source>
</evidence>
<evidence type="ECO:0000256" key="3">
    <source>
        <dbReference type="ARBA" id="ARBA00022989"/>
    </source>
</evidence>
<evidence type="ECO:0000313" key="6">
    <source>
        <dbReference type="Proteomes" id="UP000436088"/>
    </source>
</evidence>
<protein>
    <submittedName>
        <fullName evidence="5">Uncharacterized protein</fullName>
    </submittedName>
</protein>
<dbReference type="InterPro" id="IPR045232">
    <property type="entry name" value="FAM234"/>
</dbReference>
<dbReference type="PANTHER" id="PTHR21419">
    <property type="match status" value="1"/>
</dbReference>
<dbReference type="SUPFAM" id="SSF69318">
    <property type="entry name" value="Integrin alpha N-terminal domain"/>
    <property type="match status" value="1"/>
</dbReference>
<name>A0A6A3C068_HIBSY</name>
<dbReference type="PANTHER" id="PTHR21419:SF23">
    <property type="entry name" value="PROTEIN DEFECTIVE IN EXINE FORMATION 1"/>
    <property type="match status" value="1"/>
</dbReference>
<keyword evidence="3" id="KW-1133">Transmembrane helix</keyword>
<reference evidence="5" key="1">
    <citation type="submission" date="2019-09" db="EMBL/GenBank/DDBJ databases">
        <title>Draft genome information of white flower Hibiscus syriacus.</title>
        <authorList>
            <person name="Kim Y.-M."/>
        </authorList>
    </citation>
    <scope>NUCLEOTIDE SEQUENCE [LARGE SCALE GENOMIC DNA]</scope>
    <source>
        <strain evidence="5">YM2019G1</strain>
    </source>
</reference>
<keyword evidence="4" id="KW-0472">Membrane</keyword>
<dbReference type="InterPro" id="IPR028994">
    <property type="entry name" value="Integrin_alpha_N"/>
</dbReference>
<proteinExistence type="predicted"/>
<gene>
    <name evidence="5" type="ORF">F3Y22_tig00018999pilonHSYRG00057</name>
</gene>
<organism evidence="5 6">
    <name type="scientific">Hibiscus syriacus</name>
    <name type="common">Rose of Sharon</name>
    <dbReference type="NCBI Taxonomy" id="106335"/>
    <lineage>
        <taxon>Eukaryota</taxon>
        <taxon>Viridiplantae</taxon>
        <taxon>Streptophyta</taxon>
        <taxon>Embryophyta</taxon>
        <taxon>Tracheophyta</taxon>
        <taxon>Spermatophyta</taxon>
        <taxon>Magnoliopsida</taxon>
        <taxon>eudicotyledons</taxon>
        <taxon>Gunneridae</taxon>
        <taxon>Pentapetalae</taxon>
        <taxon>rosids</taxon>
        <taxon>malvids</taxon>
        <taxon>Malvales</taxon>
        <taxon>Malvaceae</taxon>
        <taxon>Malvoideae</taxon>
        <taxon>Hibiscus</taxon>
    </lineage>
</organism>
<comment type="caution">
    <text evidence="5">The sequence shown here is derived from an EMBL/GenBank/DDBJ whole genome shotgun (WGS) entry which is preliminary data.</text>
</comment>
<evidence type="ECO:0000256" key="1">
    <source>
        <dbReference type="ARBA" id="ARBA00004167"/>
    </source>
</evidence>
<comment type="subcellular location">
    <subcellularLocation>
        <location evidence="1">Membrane</location>
        <topology evidence="1">Single-pass membrane protein</topology>
    </subcellularLocation>
</comment>
<dbReference type="AlphaFoldDB" id="A0A6A3C068"/>
<accession>A0A6A3C068</accession>
<evidence type="ECO:0000256" key="4">
    <source>
        <dbReference type="ARBA" id="ARBA00023136"/>
    </source>
</evidence>
<keyword evidence="6" id="KW-1185">Reference proteome</keyword>